<keyword evidence="1" id="KW-0472">Membrane</keyword>
<feature type="transmembrane region" description="Helical" evidence="1">
    <location>
        <begin position="12"/>
        <end position="31"/>
    </location>
</feature>
<sequence>MQWLGKNNHPAGYCNGIVSFVGHFGLMDIIFHKKSTYFSTRAT</sequence>
<accession>A0A1Q6A4K9</accession>
<keyword evidence="1" id="KW-1133">Transmembrane helix</keyword>
<protein>
    <submittedName>
        <fullName evidence="2">Uncharacterized protein</fullName>
    </submittedName>
</protein>
<evidence type="ECO:0000256" key="1">
    <source>
        <dbReference type="SAM" id="Phobius"/>
    </source>
</evidence>
<dbReference type="AlphaFoldDB" id="A0A1Q6A4K9"/>
<proteinExistence type="predicted"/>
<reference evidence="2 3" key="1">
    <citation type="submission" date="2016-11" db="EMBL/GenBank/DDBJ databases">
        <title>Whole Genome Sequencing of Mucilaginibacter polytrichastri RG4-7(T) isolated from the moss sample.</title>
        <authorList>
            <person name="Li Y."/>
        </authorList>
    </citation>
    <scope>NUCLEOTIDE SEQUENCE [LARGE SCALE GENOMIC DNA]</scope>
    <source>
        <strain evidence="2 3">RG4-7</strain>
    </source>
</reference>
<keyword evidence="3" id="KW-1185">Reference proteome</keyword>
<name>A0A1Q6A4K9_9SPHI</name>
<organism evidence="2 3">
    <name type="scientific">Mucilaginibacter polytrichastri</name>
    <dbReference type="NCBI Taxonomy" id="1302689"/>
    <lineage>
        <taxon>Bacteria</taxon>
        <taxon>Pseudomonadati</taxon>
        <taxon>Bacteroidota</taxon>
        <taxon>Sphingobacteriia</taxon>
        <taxon>Sphingobacteriales</taxon>
        <taxon>Sphingobacteriaceae</taxon>
        <taxon>Mucilaginibacter</taxon>
    </lineage>
</organism>
<evidence type="ECO:0000313" key="2">
    <source>
        <dbReference type="EMBL" id="OKS88949.1"/>
    </source>
</evidence>
<keyword evidence="1" id="KW-0812">Transmembrane</keyword>
<gene>
    <name evidence="2" type="ORF">RG47T_4427</name>
</gene>
<dbReference type="EMBL" id="MPPL01000001">
    <property type="protein sequence ID" value="OKS88949.1"/>
    <property type="molecule type" value="Genomic_DNA"/>
</dbReference>
<comment type="caution">
    <text evidence="2">The sequence shown here is derived from an EMBL/GenBank/DDBJ whole genome shotgun (WGS) entry which is preliminary data.</text>
</comment>
<evidence type="ECO:0000313" key="3">
    <source>
        <dbReference type="Proteomes" id="UP000186720"/>
    </source>
</evidence>
<dbReference type="Proteomes" id="UP000186720">
    <property type="component" value="Unassembled WGS sequence"/>
</dbReference>